<dbReference type="PANTHER" id="PTHR30520">
    <property type="entry name" value="FORMATE TRANSPORTER-RELATED"/>
    <property type="match status" value="1"/>
</dbReference>
<evidence type="ECO:0000256" key="4">
    <source>
        <dbReference type="ARBA" id="ARBA00023136"/>
    </source>
</evidence>
<organism evidence="6 7">
    <name type="scientific">Streptococcus gallinaceus</name>
    <dbReference type="NCBI Taxonomy" id="165758"/>
    <lineage>
        <taxon>Bacteria</taxon>
        <taxon>Bacillati</taxon>
        <taxon>Bacillota</taxon>
        <taxon>Bacilli</taxon>
        <taxon>Lactobacillales</taxon>
        <taxon>Streptococcaceae</taxon>
        <taxon>Streptococcus</taxon>
    </lineage>
</organism>
<dbReference type="Gene3D" id="1.20.1080.10">
    <property type="entry name" value="Glycerol uptake facilitator protein"/>
    <property type="match status" value="1"/>
</dbReference>
<accession>A0ABV2JKI4</accession>
<dbReference type="PANTHER" id="PTHR30520:SF8">
    <property type="entry name" value="NITRITE TRANSPORTER NIRC"/>
    <property type="match status" value="1"/>
</dbReference>
<proteinExistence type="predicted"/>
<keyword evidence="3 5" id="KW-1133">Transmembrane helix</keyword>
<feature type="transmembrane region" description="Helical" evidence="5">
    <location>
        <begin position="70"/>
        <end position="88"/>
    </location>
</feature>
<dbReference type="Pfam" id="PF01226">
    <property type="entry name" value="Form_Nir_trans"/>
    <property type="match status" value="1"/>
</dbReference>
<evidence type="ECO:0000313" key="6">
    <source>
        <dbReference type="EMBL" id="MET3644445.1"/>
    </source>
</evidence>
<feature type="transmembrane region" description="Helical" evidence="5">
    <location>
        <begin position="30"/>
        <end position="50"/>
    </location>
</feature>
<dbReference type="InterPro" id="IPR000292">
    <property type="entry name" value="For/NO2_transpt"/>
</dbReference>
<protein>
    <submittedName>
        <fullName evidence="6">Formate/nitrite transporter</fullName>
    </submittedName>
</protein>
<dbReference type="RefSeq" id="WP_253364218.1">
    <property type="nucleotide sequence ID" value="NZ_JALJXU010000003.1"/>
</dbReference>
<keyword evidence="2 5" id="KW-0812">Transmembrane</keyword>
<evidence type="ECO:0000256" key="5">
    <source>
        <dbReference type="SAM" id="Phobius"/>
    </source>
</evidence>
<dbReference type="InterPro" id="IPR023271">
    <property type="entry name" value="Aquaporin-like"/>
</dbReference>
<sequence>MIDYPESSSPLLTSLDKSIKKKAELIETNYGAYAVRAMLATLYLTLGYAISVVVMDKLNHLVDGCGKFGYAFLFGWGLTMIVYMNAELGTSNMMYMTSAVHRKVIPTKTALKILFSCIAFNFLGAVITCYFLSLTSPFQPGHVEAHSAILEMATLKLSKTPLTQFVEGIFANIVVNISVLAALRMKDDAGKIIATICIIFIFAFLGYEHVIANFSTFSLAYFVNGGPVEGMTLLSVLSNFLFSGLGNFVGGGLVMGLTYSWLNQKSKLYLD</sequence>
<comment type="subcellular location">
    <subcellularLocation>
        <location evidence="1">Membrane</location>
        <topology evidence="1">Multi-pass membrane protein</topology>
    </subcellularLocation>
</comment>
<evidence type="ECO:0000256" key="3">
    <source>
        <dbReference type="ARBA" id="ARBA00022989"/>
    </source>
</evidence>
<reference evidence="6 7" key="1">
    <citation type="submission" date="2024-06" db="EMBL/GenBank/DDBJ databases">
        <title>Genomic Encyclopedia of Type Strains, Phase IV (KMG-IV): sequencing the most valuable type-strain genomes for metagenomic binning, comparative biology and taxonomic classification.</title>
        <authorList>
            <person name="Goeker M."/>
        </authorList>
    </citation>
    <scope>NUCLEOTIDE SEQUENCE [LARGE SCALE GENOMIC DNA]</scope>
    <source>
        <strain evidence="6 7">DSM 15349</strain>
    </source>
</reference>
<name>A0ABV2JKI4_9STRE</name>
<comment type="caution">
    <text evidence="6">The sequence shown here is derived from an EMBL/GenBank/DDBJ whole genome shotgun (WGS) entry which is preliminary data.</text>
</comment>
<dbReference type="Proteomes" id="UP001549055">
    <property type="component" value="Unassembled WGS sequence"/>
</dbReference>
<feature type="transmembrane region" description="Helical" evidence="5">
    <location>
        <begin position="240"/>
        <end position="262"/>
    </location>
</feature>
<feature type="transmembrane region" description="Helical" evidence="5">
    <location>
        <begin position="162"/>
        <end position="183"/>
    </location>
</feature>
<evidence type="ECO:0000313" key="7">
    <source>
        <dbReference type="Proteomes" id="UP001549055"/>
    </source>
</evidence>
<keyword evidence="4 5" id="KW-0472">Membrane</keyword>
<feature type="transmembrane region" description="Helical" evidence="5">
    <location>
        <begin position="109"/>
        <end position="133"/>
    </location>
</feature>
<gene>
    <name evidence="6" type="ORF">ABID27_001069</name>
</gene>
<evidence type="ECO:0000256" key="2">
    <source>
        <dbReference type="ARBA" id="ARBA00022692"/>
    </source>
</evidence>
<dbReference type="EMBL" id="JBEPMK010000003">
    <property type="protein sequence ID" value="MET3644445.1"/>
    <property type="molecule type" value="Genomic_DNA"/>
</dbReference>
<evidence type="ECO:0000256" key="1">
    <source>
        <dbReference type="ARBA" id="ARBA00004141"/>
    </source>
</evidence>
<feature type="transmembrane region" description="Helical" evidence="5">
    <location>
        <begin position="192"/>
        <end position="220"/>
    </location>
</feature>
<keyword evidence="7" id="KW-1185">Reference proteome</keyword>